<gene>
    <name evidence="1" type="ORF">pETSU_259</name>
</gene>
<evidence type="ECO:0000313" key="1">
    <source>
        <dbReference type="EMBL" id="QBZ70840.1"/>
    </source>
</evidence>
<protein>
    <submittedName>
        <fullName evidence="1">Uncharacterized protein</fullName>
    </submittedName>
</protein>
<organism evidence="1 2">
    <name type="scientific">Edwardsiella phage pEt-SU</name>
    <dbReference type="NCBI Taxonomy" id="2562142"/>
    <lineage>
        <taxon>Viruses</taxon>
        <taxon>Duplodnaviria</taxon>
        <taxon>Heunggongvirae</taxon>
        <taxon>Uroviricota</taxon>
        <taxon>Caudoviricetes</taxon>
        <taxon>Chimalliviridae</taxon>
        <taxon>Petsuvirus</taxon>
        <taxon>Petsuvirus pEtSU</taxon>
    </lineage>
</organism>
<dbReference type="EMBL" id="MK689364">
    <property type="protein sequence ID" value="QBZ70840.1"/>
    <property type="molecule type" value="Genomic_DNA"/>
</dbReference>
<name>A0A4D6DWX6_9CAUD</name>
<dbReference type="Proteomes" id="UP000297195">
    <property type="component" value="Segment"/>
</dbReference>
<accession>A0A4D6DWX6</accession>
<sequence>MTFVEQYSLVMRRFFKENKDNVERLKEMLCYIRHPDPNSILGDMESAAIKVGDATFRVTKIQGEWCIQIKDASYKNIGSLEYKDEFLIYCDDISKRTVAIEVINETVQELNLFQILLDNY</sequence>
<evidence type="ECO:0000313" key="2">
    <source>
        <dbReference type="Proteomes" id="UP000297195"/>
    </source>
</evidence>
<keyword evidence="2" id="KW-1185">Reference proteome</keyword>
<reference evidence="1 2" key="1">
    <citation type="submission" date="2019-03" db="EMBL/GenBank/DDBJ databases">
        <authorList>
            <person name="Kim S.G."/>
            <person name="Park S.C."/>
        </authorList>
    </citation>
    <scope>NUCLEOTIDE SEQUENCE [LARGE SCALE GENOMIC DNA]</scope>
</reference>
<proteinExistence type="predicted"/>